<feature type="non-terminal residue" evidence="1">
    <location>
        <position position="108"/>
    </location>
</feature>
<accession>A0A1B6HQQ6</accession>
<evidence type="ECO:0000313" key="1">
    <source>
        <dbReference type="EMBL" id="JAS76945.1"/>
    </source>
</evidence>
<reference evidence="1" key="1">
    <citation type="submission" date="2015-11" db="EMBL/GenBank/DDBJ databases">
        <title>De novo transcriptome assembly of four potential Pierce s Disease insect vectors from Arizona vineyards.</title>
        <authorList>
            <person name="Tassone E.E."/>
        </authorList>
    </citation>
    <scope>NUCLEOTIDE SEQUENCE</scope>
</reference>
<gene>
    <name evidence="1" type="ORF">g.56731</name>
</gene>
<organism evidence="1">
    <name type="scientific">Homalodisca liturata</name>
    <dbReference type="NCBI Taxonomy" id="320908"/>
    <lineage>
        <taxon>Eukaryota</taxon>
        <taxon>Metazoa</taxon>
        <taxon>Ecdysozoa</taxon>
        <taxon>Arthropoda</taxon>
        <taxon>Hexapoda</taxon>
        <taxon>Insecta</taxon>
        <taxon>Pterygota</taxon>
        <taxon>Neoptera</taxon>
        <taxon>Paraneoptera</taxon>
        <taxon>Hemiptera</taxon>
        <taxon>Auchenorrhyncha</taxon>
        <taxon>Membracoidea</taxon>
        <taxon>Cicadellidae</taxon>
        <taxon>Cicadellinae</taxon>
        <taxon>Proconiini</taxon>
        <taxon>Homalodisca</taxon>
    </lineage>
</organism>
<feature type="non-terminal residue" evidence="1">
    <location>
        <position position="1"/>
    </location>
</feature>
<proteinExistence type="predicted"/>
<name>A0A1B6HQQ6_9HEMI</name>
<sequence>NLLKVQLEQEDWENVLNSDSAEIAYNNFLSTIIGTMNMICPRKTVRQKKRKAPIYMDEETNRLKATYLTWLRTYELTGAQTDKNEMSKAKKEYDIRLKLNKRQAAANH</sequence>
<dbReference type="EMBL" id="GECU01030761">
    <property type="protein sequence ID" value="JAS76945.1"/>
    <property type="molecule type" value="Transcribed_RNA"/>
</dbReference>
<protein>
    <submittedName>
        <fullName evidence="1">Uncharacterized protein</fullName>
    </submittedName>
</protein>
<dbReference type="AlphaFoldDB" id="A0A1B6HQQ6"/>